<name>A0A6N7S492_9FIRM</name>
<keyword evidence="6" id="KW-1185">Reference proteome</keyword>
<dbReference type="EMBL" id="WKPJ01000004">
    <property type="protein sequence ID" value="MSA88691.1"/>
    <property type="molecule type" value="Genomic_DNA"/>
</dbReference>
<gene>
    <name evidence="4" type="ORF">GKD88_03790</name>
    <name evidence="3" type="ORF">GKE08_05060</name>
</gene>
<dbReference type="AlphaFoldDB" id="A0A6N7S492"/>
<evidence type="ECO:0000256" key="2">
    <source>
        <dbReference type="SAM" id="SignalP"/>
    </source>
</evidence>
<evidence type="ECO:0008006" key="7">
    <source>
        <dbReference type="Google" id="ProtNLM"/>
    </source>
</evidence>
<protein>
    <recommendedName>
        <fullName evidence="7">FMN-binding protein</fullName>
    </recommendedName>
</protein>
<accession>A0A6N7S492</accession>
<keyword evidence="2" id="KW-0732">Signal</keyword>
<evidence type="ECO:0000313" key="4">
    <source>
        <dbReference type="EMBL" id="MSC32238.1"/>
    </source>
</evidence>
<evidence type="ECO:0000256" key="1">
    <source>
        <dbReference type="SAM" id="MobiDB-lite"/>
    </source>
</evidence>
<sequence length="301" mass="32000">MKKNSIALFLLAGLMMTACSSTPAPTSAPTPETTPAPTSTPEAPAVEYRNIEIEKLAAEGMKMSFATVYGIYNQEGDAVDSSIQTTVYVNDETQEVVYIDIEEALLPVTAAGAEGWAVLTDESAAALGDAILTVGEIQVPAAFELNGLVWTGTVQNDQVTYTSAVNGADMEFMEYITTQEGGAWYHASLAQPARLLDSEGKPVVEIKIGTKASIEHGVGFWPSPITFPGNIELIKNYVYDHGTNYGTYPENTDIVKNEAGEWVVADVTTGATLAGTPNYLNLIKQASELIAAGQGMAYPAE</sequence>
<feature type="region of interest" description="Disordered" evidence="1">
    <location>
        <begin position="21"/>
        <end position="44"/>
    </location>
</feature>
<proteinExistence type="predicted"/>
<evidence type="ECO:0000313" key="5">
    <source>
        <dbReference type="Proteomes" id="UP000433575"/>
    </source>
</evidence>
<dbReference type="RefSeq" id="WP_154238187.1">
    <property type="nucleotide sequence ID" value="NZ_AP031450.1"/>
</dbReference>
<feature type="compositionally biased region" description="Low complexity" evidence="1">
    <location>
        <begin position="35"/>
        <end position="44"/>
    </location>
</feature>
<dbReference type="Proteomes" id="UP000433575">
    <property type="component" value="Unassembled WGS sequence"/>
</dbReference>
<feature type="chain" id="PRO_5038928650" description="FMN-binding protein" evidence="2">
    <location>
        <begin position="21"/>
        <end position="301"/>
    </location>
</feature>
<dbReference type="PROSITE" id="PS51257">
    <property type="entry name" value="PROKAR_LIPOPROTEIN"/>
    <property type="match status" value="1"/>
</dbReference>
<dbReference type="OrthoDB" id="1652808at2"/>
<evidence type="ECO:0000313" key="6">
    <source>
        <dbReference type="Proteomes" id="UP000480929"/>
    </source>
</evidence>
<reference evidence="5 6" key="1">
    <citation type="journal article" date="2019" name="Nat. Med.">
        <title>A library of human gut bacterial isolates paired with longitudinal multiomics data enables mechanistic microbiome research.</title>
        <authorList>
            <person name="Poyet M."/>
            <person name="Groussin M."/>
            <person name="Gibbons S.M."/>
            <person name="Avila-Pacheco J."/>
            <person name="Jiang X."/>
            <person name="Kearney S.M."/>
            <person name="Perrotta A.R."/>
            <person name="Berdy B."/>
            <person name="Zhao S."/>
            <person name="Lieberman T.D."/>
            <person name="Swanson P.K."/>
            <person name="Smith M."/>
            <person name="Roesemann S."/>
            <person name="Alexander J.E."/>
            <person name="Rich S.A."/>
            <person name="Livny J."/>
            <person name="Vlamakis H."/>
            <person name="Clish C."/>
            <person name="Bullock K."/>
            <person name="Deik A."/>
            <person name="Scott J."/>
            <person name="Pierce K.A."/>
            <person name="Xavier R.J."/>
            <person name="Alm E.J."/>
        </authorList>
    </citation>
    <scope>NUCLEOTIDE SEQUENCE [LARGE SCALE GENOMIC DNA]</scope>
    <source>
        <strain evidence="3 5">BIOML-A4</strain>
        <strain evidence="4 6">BIOML-A5</strain>
    </source>
</reference>
<comment type="caution">
    <text evidence="3">The sequence shown here is derived from an EMBL/GenBank/DDBJ whole genome shotgun (WGS) entry which is preliminary data.</text>
</comment>
<evidence type="ECO:0000313" key="3">
    <source>
        <dbReference type="EMBL" id="MSA88691.1"/>
    </source>
</evidence>
<feature type="signal peptide" evidence="2">
    <location>
        <begin position="1"/>
        <end position="20"/>
    </location>
</feature>
<organism evidence="3 5">
    <name type="scientific">Holdemania massiliensis</name>
    <dbReference type="NCBI Taxonomy" id="1468449"/>
    <lineage>
        <taxon>Bacteria</taxon>
        <taxon>Bacillati</taxon>
        <taxon>Bacillota</taxon>
        <taxon>Erysipelotrichia</taxon>
        <taxon>Erysipelotrichales</taxon>
        <taxon>Erysipelotrichaceae</taxon>
        <taxon>Holdemania</taxon>
    </lineage>
</organism>
<dbReference type="Proteomes" id="UP000480929">
    <property type="component" value="Unassembled WGS sequence"/>
</dbReference>
<dbReference type="EMBL" id="WKPI01000003">
    <property type="protein sequence ID" value="MSC32238.1"/>
    <property type="molecule type" value="Genomic_DNA"/>
</dbReference>